<evidence type="ECO:0000256" key="3">
    <source>
        <dbReference type="ARBA" id="ARBA00012438"/>
    </source>
</evidence>
<dbReference type="InterPro" id="IPR005467">
    <property type="entry name" value="His_kinase_dom"/>
</dbReference>
<name>A0A4S4BMM6_9BACL</name>
<dbReference type="SMART" id="SM00387">
    <property type="entry name" value="HATPase_c"/>
    <property type="match status" value="1"/>
</dbReference>
<gene>
    <name evidence="15" type="ORF">E6C55_28230</name>
</gene>
<dbReference type="InterPro" id="IPR003660">
    <property type="entry name" value="HAMP_dom"/>
</dbReference>
<keyword evidence="12" id="KW-1133">Transmembrane helix</keyword>
<keyword evidence="4" id="KW-1003">Cell membrane</keyword>
<dbReference type="InterPro" id="IPR010559">
    <property type="entry name" value="Sig_transdc_His_kin_internal"/>
</dbReference>
<dbReference type="Pfam" id="PF02518">
    <property type="entry name" value="HATPase_c"/>
    <property type="match status" value="1"/>
</dbReference>
<dbReference type="SUPFAM" id="SSF55874">
    <property type="entry name" value="ATPase domain of HSP90 chaperone/DNA topoisomerase II/histidine kinase"/>
    <property type="match status" value="1"/>
</dbReference>
<sequence>MNAMARLMRVFHNRSVIFKFVAIYVSILLVSLAVMGYTLYRQAASSAIEQARTVMEQNLRQTKESIEEKVKMTENISQIIAFDSRIQTFLDSDFINESFQLQDYRDNIAPILDNIMRQNAYIHSLHVYMGNPTIPELYGVYDGFYGMQRIRDDPPYRAILENDGLRSVWRGLHKENALLIRPDITANADVLSFNRKVYSVHNFEVAGLVEIEITAQELLRSAEDSVSADIGSVFIANDDGGIVFADGQIAYEKRLEQAGLAELPLDEVVNRVSSVGGHRSIVISIPLTGPGLRVVGVFPLGHVLDKVNGSIRTTVIVLTAALLLLSLLVYYVTVKLLSRMKLLLKAMKQVREGSLDVSVPVAWNDEFSQMALSFNHMTGRIHELVETVYKAELLEKEAEVKALESQINPHFLYNTLATISWVARKAKAPEVVRLSDSLAKFYRLVLNKGSSETSVGNELDMVKAYLEIQKFRFEDRFDAVFEVDERVREFATVKNILQPLVENALVHGIEPKRAHGTIRIKAGVEENRVVLQVADDGVGMGAERLRELKEGRPVDSHGSGYALANIGDRLRRMYGDGHRLELFSRPGIGTVVTVVFAARRRTDIA</sequence>
<dbReference type="OrthoDB" id="9809348at2"/>
<evidence type="ECO:0000256" key="1">
    <source>
        <dbReference type="ARBA" id="ARBA00000085"/>
    </source>
</evidence>
<dbReference type="SMART" id="SM00304">
    <property type="entry name" value="HAMP"/>
    <property type="match status" value="1"/>
</dbReference>
<proteinExistence type="predicted"/>
<dbReference type="SUPFAM" id="SSF158472">
    <property type="entry name" value="HAMP domain-like"/>
    <property type="match status" value="1"/>
</dbReference>
<protein>
    <recommendedName>
        <fullName evidence="3">histidine kinase</fullName>
        <ecNumber evidence="3">2.7.13.3</ecNumber>
    </recommendedName>
</protein>
<keyword evidence="9" id="KW-0067">ATP-binding</keyword>
<evidence type="ECO:0000259" key="14">
    <source>
        <dbReference type="PROSITE" id="PS50885"/>
    </source>
</evidence>
<keyword evidence="6" id="KW-0808">Transferase</keyword>
<feature type="domain" description="Histidine kinase" evidence="13">
    <location>
        <begin position="493"/>
        <end position="600"/>
    </location>
</feature>
<dbReference type="GO" id="GO:0005886">
    <property type="term" value="C:plasma membrane"/>
    <property type="evidence" value="ECO:0007669"/>
    <property type="project" value="UniProtKB-SubCell"/>
</dbReference>
<dbReference type="InterPro" id="IPR003594">
    <property type="entry name" value="HATPase_dom"/>
</dbReference>
<keyword evidence="12" id="KW-0812">Transmembrane</keyword>
<evidence type="ECO:0000256" key="10">
    <source>
        <dbReference type="ARBA" id="ARBA00023012"/>
    </source>
</evidence>
<accession>A0A4S4BMM6</accession>
<keyword evidence="10" id="KW-0902">Two-component regulatory system</keyword>
<keyword evidence="8 15" id="KW-0418">Kinase</keyword>
<comment type="caution">
    <text evidence="15">The sequence shown here is derived from an EMBL/GenBank/DDBJ whole genome shotgun (WGS) entry which is preliminary data.</text>
</comment>
<feature type="transmembrane region" description="Helical" evidence="12">
    <location>
        <begin position="21"/>
        <end position="40"/>
    </location>
</feature>
<dbReference type="Proteomes" id="UP000310636">
    <property type="component" value="Unassembled WGS sequence"/>
</dbReference>
<dbReference type="PROSITE" id="PS50885">
    <property type="entry name" value="HAMP"/>
    <property type="match status" value="1"/>
</dbReference>
<evidence type="ECO:0000256" key="11">
    <source>
        <dbReference type="ARBA" id="ARBA00023136"/>
    </source>
</evidence>
<evidence type="ECO:0000256" key="9">
    <source>
        <dbReference type="ARBA" id="ARBA00022840"/>
    </source>
</evidence>
<keyword evidence="7" id="KW-0547">Nucleotide-binding</keyword>
<dbReference type="PANTHER" id="PTHR34220:SF7">
    <property type="entry name" value="SENSOR HISTIDINE KINASE YPDA"/>
    <property type="match status" value="1"/>
</dbReference>
<evidence type="ECO:0000313" key="16">
    <source>
        <dbReference type="Proteomes" id="UP000310636"/>
    </source>
</evidence>
<feature type="transmembrane region" description="Helical" evidence="12">
    <location>
        <begin position="315"/>
        <end position="338"/>
    </location>
</feature>
<comment type="subcellular location">
    <subcellularLocation>
        <location evidence="2">Cell membrane</location>
        <topology evidence="2">Multi-pass membrane protein</topology>
    </subcellularLocation>
</comment>
<evidence type="ECO:0000259" key="13">
    <source>
        <dbReference type="PROSITE" id="PS50109"/>
    </source>
</evidence>
<keyword evidence="11 12" id="KW-0472">Membrane</keyword>
<dbReference type="InterPro" id="IPR050640">
    <property type="entry name" value="Bact_2-comp_sensor_kinase"/>
</dbReference>
<dbReference type="EMBL" id="SSOB01000051">
    <property type="protein sequence ID" value="THF73676.1"/>
    <property type="molecule type" value="Genomic_DNA"/>
</dbReference>
<dbReference type="Pfam" id="PF00672">
    <property type="entry name" value="HAMP"/>
    <property type="match status" value="1"/>
</dbReference>
<dbReference type="CDD" id="cd06225">
    <property type="entry name" value="HAMP"/>
    <property type="match status" value="1"/>
</dbReference>
<keyword evidence="5" id="KW-0597">Phosphoprotein</keyword>
<dbReference type="InterPro" id="IPR036890">
    <property type="entry name" value="HATPase_C_sf"/>
</dbReference>
<dbReference type="Gene3D" id="6.10.340.10">
    <property type="match status" value="1"/>
</dbReference>
<dbReference type="PANTHER" id="PTHR34220">
    <property type="entry name" value="SENSOR HISTIDINE KINASE YPDA"/>
    <property type="match status" value="1"/>
</dbReference>
<dbReference type="EC" id="2.7.13.3" evidence="3"/>
<reference evidence="15 16" key="1">
    <citation type="submission" date="2019-04" db="EMBL/GenBank/DDBJ databases">
        <title>Cohnella sp. nov. isolated from preserved vegetables.</title>
        <authorList>
            <person name="Lin S.-Y."/>
            <person name="Hung M.-H."/>
            <person name="Young C.-C."/>
        </authorList>
    </citation>
    <scope>NUCLEOTIDE SEQUENCE [LARGE SCALE GENOMIC DNA]</scope>
    <source>
        <strain evidence="15 16">CC-MHH1044</strain>
    </source>
</reference>
<evidence type="ECO:0000256" key="6">
    <source>
        <dbReference type="ARBA" id="ARBA00022679"/>
    </source>
</evidence>
<dbReference type="GO" id="GO:0005524">
    <property type="term" value="F:ATP binding"/>
    <property type="evidence" value="ECO:0007669"/>
    <property type="project" value="UniProtKB-KW"/>
</dbReference>
<dbReference type="AlphaFoldDB" id="A0A4S4BMM6"/>
<evidence type="ECO:0000256" key="4">
    <source>
        <dbReference type="ARBA" id="ARBA00022475"/>
    </source>
</evidence>
<comment type="catalytic activity">
    <reaction evidence="1">
        <text>ATP + protein L-histidine = ADP + protein N-phospho-L-histidine.</text>
        <dbReference type="EC" id="2.7.13.3"/>
    </reaction>
</comment>
<evidence type="ECO:0000313" key="15">
    <source>
        <dbReference type="EMBL" id="THF73676.1"/>
    </source>
</evidence>
<dbReference type="PROSITE" id="PS50109">
    <property type="entry name" value="HIS_KIN"/>
    <property type="match status" value="1"/>
</dbReference>
<evidence type="ECO:0000256" key="8">
    <source>
        <dbReference type="ARBA" id="ARBA00022777"/>
    </source>
</evidence>
<organism evidence="15 16">
    <name type="scientific">Cohnella fermenti</name>
    <dbReference type="NCBI Taxonomy" id="2565925"/>
    <lineage>
        <taxon>Bacteria</taxon>
        <taxon>Bacillati</taxon>
        <taxon>Bacillota</taxon>
        <taxon>Bacilli</taxon>
        <taxon>Bacillales</taxon>
        <taxon>Paenibacillaceae</taxon>
        <taxon>Cohnella</taxon>
    </lineage>
</organism>
<keyword evidence="16" id="KW-1185">Reference proteome</keyword>
<dbReference type="GO" id="GO:0000155">
    <property type="term" value="F:phosphorelay sensor kinase activity"/>
    <property type="evidence" value="ECO:0007669"/>
    <property type="project" value="InterPro"/>
</dbReference>
<dbReference type="Gene3D" id="3.30.565.10">
    <property type="entry name" value="Histidine kinase-like ATPase, C-terminal domain"/>
    <property type="match status" value="1"/>
</dbReference>
<evidence type="ECO:0000256" key="5">
    <source>
        <dbReference type="ARBA" id="ARBA00022553"/>
    </source>
</evidence>
<evidence type="ECO:0000256" key="2">
    <source>
        <dbReference type="ARBA" id="ARBA00004651"/>
    </source>
</evidence>
<dbReference type="Pfam" id="PF06580">
    <property type="entry name" value="His_kinase"/>
    <property type="match status" value="1"/>
</dbReference>
<evidence type="ECO:0000256" key="12">
    <source>
        <dbReference type="SAM" id="Phobius"/>
    </source>
</evidence>
<feature type="domain" description="HAMP" evidence="14">
    <location>
        <begin position="334"/>
        <end position="386"/>
    </location>
</feature>
<evidence type="ECO:0000256" key="7">
    <source>
        <dbReference type="ARBA" id="ARBA00022741"/>
    </source>
</evidence>